<dbReference type="Pfam" id="PF14542">
    <property type="entry name" value="Acetyltransf_CG"/>
    <property type="match status" value="1"/>
</dbReference>
<dbReference type="EMBL" id="CP019697">
    <property type="protein sequence ID" value="AQS52115.1"/>
    <property type="molecule type" value="Genomic_DNA"/>
</dbReference>
<dbReference type="PROSITE" id="PS51729">
    <property type="entry name" value="GNAT_YJDJ"/>
    <property type="match status" value="1"/>
</dbReference>
<organism evidence="2 3">
    <name type="scientific">Paenalcaligenes hominis</name>
    <dbReference type="NCBI Taxonomy" id="643674"/>
    <lineage>
        <taxon>Bacteria</taxon>
        <taxon>Pseudomonadati</taxon>
        <taxon>Pseudomonadota</taxon>
        <taxon>Betaproteobacteria</taxon>
        <taxon>Burkholderiales</taxon>
        <taxon>Alcaligenaceae</taxon>
        <taxon>Paenalcaligenes</taxon>
    </lineage>
</organism>
<evidence type="ECO:0000313" key="2">
    <source>
        <dbReference type="EMBL" id="AQS52115.1"/>
    </source>
</evidence>
<dbReference type="PANTHER" id="PTHR31435">
    <property type="entry name" value="PROTEIN NATD1"/>
    <property type="match status" value="1"/>
</dbReference>
<dbReference type="STRING" id="643674.PAEH1_12280"/>
<evidence type="ECO:0000313" key="3">
    <source>
        <dbReference type="Proteomes" id="UP000189369"/>
    </source>
</evidence>
<keyword evidence="2" id="KW-0808">Transferase</keyword>
<dbReference type="Gene3D" id="3.40.630.30">
    <property type="match status" value="1"/>
</dbReference>
<dbReference type="Proteomes" id="UP000189369">
    <property type="component" value="Chromosome"/>
</dbReference>
<feature type="domain" description="N-acetyltransferase" evidence="1">
    <location>
        <begin position="6"/>
        <end position="91"/>
    </location>
</feature>
<dbReference type="OrthoDB" id="9813275at2"/>
<dbReference type="InterPro" id="IPR016181">
    <property type="entry name" value="Acyl_CoA_acyltransferase"/>
</dbReference>
<protein>
    <submittedName>
        <fullName evidence="2">GNAT family N-acetyltransferase</fullName>
    </submittedName>
</protein>
<dbReference type="SUPFAM" id="SSF55729">
    <property type="entry name" value="Acyl-CoA N-acyltransferases (Nat)"/>
    <property type="match status" value="1"/>
</dbReference>
<dbReference type="KEGG" id="phn:PAEH1_12280"/>
<proteinExistence type="predicted"/>
<accession>A0A1U9K247</accession>
<dbReference type="InterPro" id="IPR031165">
    <property type="entry name" value="GNAT_YJDJ"/>
</dbReference>
<reference evidence="2 3" key="1">
    <citation type="submission" date="2017-01" db="EMBL/GenBank/DDBJ databases">
        <title>Complete Genome Sequence of Paenalcaligenes hominis, Isolated from a paraplegic Patient with neurogenic bladder.</title>
        <authorList>
            <person name="Mukhopadhyay R."/>
            <person name="Joaquin J."/>
            <person name="Hogue R."/>
            <person name="Kilaru A."/>
            <person name="Jospin G."/>
            <person name="Mars K."/>
            <person name="Eisen J.A."/>
            <person name="Chaturvedi V."/>
        </authorList>
    </citation>
    <scope>NUCLEOTIDE SEQUENCE [LARGE SCALE GENOMIC DNA]</scope>
    <source>
        <strain evidence="2 3">15S00501</strain>
    </source>
</reference>
<dbReference type="InterPro" id="IPR045057">
    <property type="entry name" value="Gcn5-rel_NAT"/>
</dbReference>
<dbReference type="PANTHER" id="PTHR31435:SF9">
    <property type="entry name" value="PROTEIN NATD1"/>
    <property type="match status" value="1"/>
</dbReference>
<evidence type="ECO:0000259" key="1">
    <source>
        <dbReference type="PROSITE" id="PS51729"/>
    </source>
</evidence>
<sequence>MSLTIHHNTEKSRFEYDHQGLLSFVDYHLHDEVMTIVHTYVPKALSGQGIAAALTEAALRTARNNQWRVRPICSYTATYLQRHPEFNDVIVH</sequence>
<name>A0A1U9K247_9BURK</name>
<gene>
    <name evidence="2" type="ORF">PAEH1_12280</name>
</gene>
<dbReference type="GO" id="GO:0016740">
    <property type="term" value="F:transferase activity"/>
    <property type="evidence" value="ECO:0007669"/>
    <property type="project" value="UniProtKB-KW"/>
</dbReference>
<dbReference type="AlphaFoldDB" id="A0A1U9K247"/>